<evidence type="ECO:0000256" key="1">
    <source>
        <dbReference type="ARBA" id="ARBA00008714"/>
    </source>
</evidence>
<evidence type="ECO:0000256" key="4">
    <source>
        <dbReference type="ARBA" id="ARBA00023002"/>
    </source>
</evidence>
<dbReference type="PANTHER" id="PTHR43595">
    <property type="entry name" value="37S RIBOSOMAL PROTEIN S26, MITOCHONDRIAL"/>
    <property type="match status" value="1"/>
</dbReference>
<dbReference type="Pfam" id="PF02777">
    <property type="entry name" value="Sod_Fe_C"/>
    <property type="match status" value="2"/>
</dbReference>
<dbReference type="InterPro" id="IPR019832">
    <property type="entry name" value="Mn/Fe_SOD_C"/>
</dbReference>
<accession>A0A9W8GB23</accession>
<dbReference type="EMBL" id="JANBTW010000006">
    <property type="protein sequence ID" value="KAJ2680239.1"/>
    <property type="molecule type" value="Genomic_DNA"/>
</dbReference>
<dbReference type="PIRSF" id="PIRSF000349">
    <property type="entry name" value="SODismutase"/>
    <property type="match status" value="1"/>
</dbReference>
<keyword evidence="4" id="KW-0560">Oxidoreductase</keyword>
<organism evidence="7 8">
    <name type="scientific">Coemansia spiralis</name>
    <dbReference type="NCBI Taxonomy" id="417178"/>
    <lineage>
        <taxon>Eukaryota</taxon>
        <taxon>Fungi</taxon>
        <taxon>Fungi incertae sedis</taxon>
        <taxon>Zoopagomycota</taxon>
        <taxon>Kickxellomycotina</taxon>
        <taxon>Kickxellomycetes</taxon>
        <taxon>Kickxellales</taxon>
        <taxon>Kickxellaceae</taxon>
        <taxon>Coemansia</taxon>
    </lineage>
</organism>
<reference evidence="7" key="1">
    <citation type="submission" date="2022-07" db="EMBL/GenBank/DDBJ databases">
        <title>Phylogenomic reconstructions and comparative analyses of Kickxellomycotina fungi.</title>
        <authorList>
            <person name="Reynolds N.K."/>
            <person name="Stajich J.E."/>
            <person name="Barry K."/>
            <person name="Grigoriev I.V."/>
            <person name="Crous P."/>
            <person name="Smith M.E."/>
        </authorList>
    </citation>
    <scope>NUCLEOTIDE SEQUENCE</scope>
    <source>
        <strain evidence="7">NRRL 3115</strain>
    </source>
</reference>
<dbReference type="GO" id="GO:0046872">
    <property type="term" value="F:metal ion binding"/>
    <property type="evidence" value="ECO:0007669"/>
    <property type="project" value="UniProtKB-KW"/>
</dbReference>
<dbReference type="InterPro" id="IPR036314">
    <property type="entry name" value="SOD_C_sf"/>
</dbReference>
<evidence type="ECO:0000259" key="6">
    <source>
        <dbReference type="Pfam" id="PF02777"/>
    </source>
</evidence>
<proteinExistence type="inferred from homology"/>
<dbReference type="InterPro" id="IPR036324">
    <property type="entry name" value="Mn/Fe_SOD_N_sf"/>
</dbReference>
<dbReference type="Gene3D" id="3.55.40.20">
    <property type="entry name" value="Iron/manganese superoxide dismutase, C-terminal domain"/>
    <property type="match status" value="1"/>
</dbReference>
<evidence type="ECO:0000256" key="5">
    <source>
        <dbReference type="ARBA" id="ARBA00037226"/>
    </source>
</evidence>
<dbReference type="SUPFAM" id="SSF46609">
    <property type="entry name" value="Fe,Mn superoxide dismutase (SOD), N-terminal domain"/>
    <property type="match status" value="1"/>
</dbReference>
<evidence type="ECO:0000256" key="2">
    <source>
        <dbReference type="ARBA" id="ARBA00012682"/>
    </source>
</evidence>
<dbReference type="AlphaFoldDB" id="A0A9W8GB23"/>
<comment type="caution">
    <text evidence="7">The sequence shown here is derived from an EMBL/GenBank/DDBJ whole genome shotgun (WGS) entry which is preliminary data.</text>
</comment>
<sequence>MFRLVSRSRTFTAQPLMQRFVSVRKLHQRAILPYDTESGLQPFLSAPSLDFLYNMRQLELVNSINRLTEGTEYEKKPLYDVIYQSAQNPSQYALLNYASQAWNIDFFLQSLTNDPRPIREDVKRQIASQFGSFDRFKDVFAQCALALFGNGWAWLVLNESGKLSVMNTFNSGTPFTAKSRNEKSLQRGTSYAKISHGIEGRPFVKLTPVLCLSMWQESFLPDYGLDRETYVSRFWDVVDWAVVHERLMGGRSGLQMAR</sequence>
<feature type="domain" description="Manganese/iron superoxide dismutase C-terminal" evidence="6">
    <location>
        <begin position="120"/>
        <end position="178"/>
    </location>
</feature>
<dbReference type="EC" id="1.15.1.1" evidence="2"/>
<dbReference type="PANTHER" id="PTHR43595:SF2">
    <property type="entry name" value="SMALL RIBOSOMAL SUBUNIT PROTEIN MS42"/>
    <property type="match status" value="1"/>
</dbReference>
<protein>
    <recommendedName>
        <fullName evidence="2">superoxide dismutase</fullName>
        <ecNumber evidence="2">1.15.1.1</ecNumber>
    </recommendedName>
</protein>
<keyword evidence="3" id="KW-0479">Metal-binding</keyword>
<dbReference type="InterPro" id="IPR001189">
    <property type="entry name" value="Mn/Fe_SOD"/>
</dbReference>
<dbReference type="GO" id="GO:0004784">
    <property type="term" value="F:superoxide dismutase activity"/>
    <property type="evidence" value="ECO:0007669"/>
    <property type="project" value="UniProtKB-EC"/>
</dbReference>
<dbReference type="GO" id="GO:0005737">
    <property type="term" value="C:cytoplasm"/>
    <property type="evidence" value="ECO:0007669"/>
    <property type="project" value="TreeGrafter"/>
</dbReference>
<comment type="function">
    <text evidence="5">Component of the mitochondrial ribosome (mitoribosome), a dedicated translation machinery responsible for the synthesis of mitochondrial genome-encoded proteins, including at least some of the essential transmembrane subunits of the mitochondrial respiratory chain. The mitoribosomes are attached to the mitochondrial inner membrane and translation products are cotranslationally integrated into the membrane.</text>
</comment>
<evidence type="ECO:0000256" key="3">
    <source>
        <dbReference type="ARBA" id="ARBA00022723"/>
    </source>
</evidence>
<feature type="domain" description="Manganese/iron superoxide dismutase C-terminal" evidence="6">
    <location>
        <begin position="206"/>
        <end position="246"/>
    </location>
</feature>
<name>A0A9W8GB23_9FUNG</name>
<dbReference type="OrthoDB" id="275227at2759"/>
<evidence type="ECO:0000313" key="8">
    <source>
        <dbReference type="Proteomes" id="UP001151518"/>
    </source>
</evidence>
<gene>
    <name evidence="7" type="ORF">GGI25_000832</name>
</gene>
<evidence type="ECO:0000313" key="7">
    <source>
        <dbReference type="EMBL" id="KAJ2680239.1"/>
    </source>
</evidence>
<dbReference type="SUPFAM" id="SSF54719">
    <property type="entry name" value="Fe,Mn superoxide dismutase (SOD), C-terminal domain"/>
    <property type="match status" value="1"/>
</dbReference>
<comment type="similarity">
    <text evidence="1">Belongs to the iron/manganese superoxide dismutase family.</text>
</comment>
<dbReference type="Proteomes" id="UP001151518">
    <property type="component" value="Unassembled WGS sequence"/>
</dbReference>